<feature type="chain" id="PRO_5011779421" evidence="2">
    <location>
        <begin position="22"/>
        <end position="454"/>
    </location>
</feature>
<feature type="domain" description="Secretion system C-terminal sorting" evidence="3">
    <location>
        <begin position="384"/>
        <end position="452"/>
    </location>
</feature>
<keyword evidence="1 2" id="KW-0732">Signal</keyword>
<gene>
    <name evidence="4" type="ORF">SAMN05421738_10950</name>
</gene>
<protein>
    <submittedName>
        <fullName evidence="4">Por secretion system C-terminal sorting domain-containing protein</fullName>
    </submittedName>
</protein>
<reference evidence="5" key="1">
    <citation type="submission" date="2016-10" db="EMBL/GenBank/DDBJ databases">
        <authorList>
            <person name="Varghese N."/>
            <person name="Submissions S."/>
        </authorList>
    </citation>
    <scope>NUCLEOTIDE SEQUENCE [LARGE SCALE GENOMIC DNA]</scope>
    <source>
        <strain evidence="5">XJ109</strain>
    </source>
</reference>
<accession>A0A1I4XK34</accession>
<dbReference type="Pfam" id="PF18962">
    <property type="entry name" value="Por_Secre_tail"/>
    <property type="match status" value="1"/>
</dbReference>
<name>A0A1I4XK34_9FLAO</name>
<dbReference type="Proteomes" id="UP000199149">
    <property type="component" value="Unassembled WGS sequence"/>
</dbReference>
<organism evidence="4 5">
    <name type="scientific">Algoriella xinjiangensis</name>
    <dbReference type="NCBI Taxonomy" id="684065"/>
    <lineage>
        <taxon>Bacteria</taxon>
        <taxon>Pseudomonadati</taxon>
        <taxon>Bacteroidota</taxon>
        <taxon>Flavobacteriia</taxon>
        <taxon>Flavobacteriales</taxon>
        <taxon>Weeksellaceae</taxon>
        <taxon>Algoriella</taxon>
    </lineage>
</organism>
<dbReference type="EMBL" id="FOUZ01000009">
    <property type="protein sequence ID" value="SFN25893.1"/>
    <property type="molecule type" value="Genomic_DNA"/>
</dbReference>
<evidence type="ECO:0000313" key="4">
    <source>
        <dbReference type="EMBL" id="SFN25893.1"/>
    </source>
</evidence>
<evidence type="ECO:0000256" key="1">
    <source>
        <dbReference type="ARBA" id="ARBA00022729"/>
    </source>
</evidence>
<keyword evidence="5" id="KW-1185">Reference proteome</keyword>
<dbReference type="AlphaFoldDB" id="A0A1I4XK34"/>
<dbReference type="NCBIfam" id="TIGR04183">
    <property type="entry name" value="Por_Secre_tail"/>
    <property type="match status" value="1"/>
</dbReference>
<evidence type="ECO:0000313" key="5">
    <source>
        <dbReference type="Proteomes" id="UP000199149"/>
    </source>
</evidence>
<dbReference type="STRING" id="684065.SAMN05421738_10950"/>
<feature type="signal peptide" evidence="2">
    <location>
        <begin position="1"/>
        <end position="21"/>
    </location>
</feature>
<proteinExistence type="predicted"/>
<dbReference type="RefSeq" id="WP_092908475.1">
    <property type="nucleotide sequence ID" value="NZ_FOUZ01000009.1"/>
</dbReference>
<evidence type="ECO:0000256" key="2">
    <source>
        <dbReference type="SAM" id="SignalP"/>
    </source>
</evidence>
<sequence length="454" mass="49498">MKLKVLLLSTIFAAGANQASAQYLNTDVFPNPHSVSNNGQVTGYNEQSGPYFIWNPETGNVENIGGVAPGNGFGGVAPLSYDGKYISGSSMNNDQNNPLAEMSRYNTQTKQWQTLGGLNLGSGPSLSSGYYISGDGKTVVGLAYNTAKRAVGFSWNEQTGMQDLPTADVNRNARANATSEDGSVIVGYRDYGGPWKSAVWRKGADGKYQENKFILIDPKGSETDQYNVLAEARAVSGDGKWIGGKSDFAFPNAWIWSEESGVIDLGALTTDAGTTAWVTSFTYDGSTVLGYSITKADPYSSPIYRPWIWTKKDGMKDLNEYVKNVLKFDMQGDVIYVPTQISSNGKYIIGWTFPPVLTGKIKTFRIQMPNLATDEVKTTVDATLYPNPVNNILNIDAKEQITSISVYNLTGQQIFTKTMNTKTSTVDMSAYKAGVYIIEVNSNANTRTYKVIKK</sequence>
<dbReference type="OrthoDB" id="8981767at2"/>
<dbReference type="InterPro" id="IPR026444">
    <property type="entry name" value="Secre_tail"/>
</dbReference>
<evidence type="ECO:0000259" key="3">
    <source>
        <dbReference type="Pfam" id="PF18962"/>
    </source>
</evidence>